<accession>A0A3T0T220</accession>
<dbReference type="AlphaFoldDB" id="A0A3T0T220"/>
<evidence type="ECO:0000256" key="3">
    <source>
        <dbReference type="ARBA" id="ARBA00022692"/>
    </source>
</evidence>
<dbReference type="SUPFAM" id="SSF48317">
    <property type="entry name" value="Acid phosphatase/Vanadium-dependent haloperoxidase"/>
    <property type="match status" value="1"/>
</dbReference>
<keyword evidence="2" id="KW-1003">Cell membrane</keyword>
<comment type="subcellular location">
    <subcellularLocation>
        <location evidence="1">Cell membrane</location>
        <topology evidence="1">Multi-pass membrane protein</topology>
    </subcellularLocation>
</comment>
<evidence type="ECO:0000256" key="8">
    <source>
        <dbReference type="SAM" id="Phobius"/>
    </source>
</evidence>
<evidence type="ECO:0000313" key="11">
    <source>
        <dbReference type="Proteomes" id="UP000285317"/>
    </source>
</evidence>
<evidence type="ECO:0000313" key="10">
    <source>
        <dbReference type="EMBL" id="AZZ52633.1"/>
    </source>
</evidence>
<feature type="region of interest" description="Disordered" evidence="7">
    <location>
        <begin position="1"/>
        <end position="29"/>
    </location>
</feature>
<feature type="transmembrane region" description="Helical" evidence="8">
    <location>
        <begin position="217"/>
        <end position="239"/>
    </location>
</feature>
<dbReference type="SMART" id="SM00014">
    <property type="entry name" value="acidPPc"/>
    <property type="match status" value="1"/>
</dbReference>
<proteinExistence type="predicted"/>
<evidence type="ECO:0000256" key="2">
    <source>
        <dbReference type="ARBA" id="ARBA00022475"/>
    </source>
</evidence>
<dbReference type="InterPro" id="IPR000326">
    <property type="entry name" value="PAP2/HPO"/>
</dbReference>
<evidence type="ECO:0000259" key="9">
    <source>
        <dbReference type="SMART" id="SM00014"/>
    </source>
</evidence>
<evidence type="ECO:0000256" key="6">
    <source>
        <dbReference type="ARBA" id="ARBA00023136"/>
    </source>
</evidence>
<keyword evidence="5 8" id="KW-1133">Transmembrane helix</keyword>
<dbReference type="KEGG" id="rfs:C1I64_11665"/>
<evidence type="ECO:0000256" key="4">
    <source>
        <dbReference type="ARBA" id="ARBA00022801"/>
    </source>
</evidence>
<dbReference type="GO" id="GO:0005886">
    <property type="term" value="C:plasma membrane"/>
    <property type="evidence" value="ECO:0007669"/>
    <property type="project" value="UniProtKB-SubCell"/>
</dbReference>
<keyword evidence="4" id="KW-0378">Hydrolase</keyword>
<dbReference type="Pfam" id="PF01569">
    <property type="entry name" value="PAP2"/>
    <property type="match status" value="1"/>
</dbReference>
<dbReference type="InterPro" id="IPR036938">
    <property type="entry name" value="PAP2/HPO_sf"/>
</dbReference>
<sequence>MDPRHDPLKTEPGVAQPDAVQRERLHRRAPSDDVVSKVLTTEAARHVSRRWPLISASIALAVTIVLAVIIAFRPTSAFSFDVEWMDEIVEHRSSVWDVPALIMNTVGAGIVGTAIIPVAIIIVLLVFRRRWAALYYALAALVSVGATQLVKELVGRARPEDMLVTSDYGSFPSGHTANASTTAMVLALVFPLLWVWIAGFLYSVAMMASRTYLGAHWLTDTIGGLLLGLAVALIVWAPLAGRLRTESELPHPPIWVRTSR</sequence>
<dbReference type="PANTHER" id="PTHR14969:SF62">
    <property type="entry name" value="DECAPRENYLPHOSPHORYL-5-PHOSPHORIBOSE PHOSPHATASE RV3807C-RELATED"/>
    <property type="match status" value="1"/>
</dbReference>
<feature type="transmembrane region" description="Helical" evidence="8">
    <location>
        <begin position="183"/>
        <end position="205"/>
    </location>
</feature>
<dbReference type="GO" id="GO:0016787">
    <property type="term" value="F:hydrolase activity"/>
    <property type="evidence" value="ECO:0007669"/>
    <property type="project" value="UniProtKB-KW"/>
</dbReference>
<protein>
    <submittedName>
        <fullName evidence="10">Phosphoesterase PA-phosphatase</fullName>
    </submittedName>
</protein>
<feature type="transmembrane region" description="Helical" evidence="8">
    <location>
        <begin position="53"/>
        <end position="72"/>
    </location>
</feature>
<feature type="transmembrane region" description="Helical" evidence="8">
    <location>
        <begin position="101"/>
        <end position="126"/>
    </location>
</feature>
<evidence type="ECO:0000256" key="7">
    <source>
        <dbReference type="SAM" id="MobiDB-lite"/>
    </source>
</evidence>
<keyword evidence="6 8" id="KW-0472">Membrane</keyword>
<dbReference type="Proteomes" id="UP000285317">
    <property type="component" value="Chromosome"/>
</dbReference>
<dbReference type="PANTHER" id="PTHR14969">
    <property type="entry name" value="SPHINGOSINE-1-PHOSPHATE PHOSPHOHYDROLASE"/>
    <property type="match status" value="1"/>
</dbReference>
<dbReference type="Gene3D" id="1.20.144.10">
    <property type="entry name" value="Phosphatidic acid phosphatase type 2/haloperoxidase"/>
    <property type="match status" value="2"/>
</dbReference>
<reference evidence="10 11" key="1">
    <citation type="submission" date="2018-03" db="EMBL/GenBank/DDBJ databases">
        <title>Bacteriophage NCPPB3778 and a type I-E CRISPR drive the evolution of the US Biological Select Agent, Rathayibacter toxicus.</title>
        <authorList>
            <person name="Davis E.W.II."/>
            <person name="Tabima J.F."/>
            <person name="Weisberg A.J."/>
            <person name="Dantas Lopes L."/>
            <person name="Wiseman M.S."/>
            <person name="Wiseman M.S."/>
            <person name="Pupko T."/>
            <person name="Belcher M.S."/>
            <person name="Sechler A.J."/>
            <person name="Tancos M.A."/>
            <person name="Schroeder B.K."/>
            <person name="Murray T.D."/>
            <person name="Luster D.G."/>
            <person name="Schneider W.L."/>
            <person name="Rogers E."/>
            <person name="Andreote F.D."/>
            <person name="Grunwald N.J."/>
            <person name="Putnam M.L."/>
            <person name="Chang J.H."/>
        </authorList>
    </citation>
    <scope>NUCLEOTIDE SEQUENCE [LARGE SCALE GENOMIC DNA]</scope>
    <source>
        <strain evidence="10 11">DSM 15932</strain>
    </source>
</reference>
<evidence type="ECO:0000256" key="1">
    <source>
        <dbReference type="ARBA" id="ARBA00004651"/>
    </source>
</evidence>
<feature type="domain" description="Phosphatidic acid phosphatase type 2/haloperoxidase" evidence="9">
    <location>
        <begin position="132"/>
        <end position="236"/>
    </location>
</feature>
<organism evidence="10 11">
    <name type="scientific">Rathayibacter festucae DSM 15932</name>
    <dbReference type="NCBI Taxonomy" id="1328866"/>
    <lineage>
        <taxon>Bacteria</taxon>
        <taxon>Bacillati</taxon>
        <taxon>Actinomycetota</taxon>
        <taxon>Actinomycetes</taxon>
        <taxon>Micrococcales</taxon>
        <taxon>Microbacteriaceae</taxon>
        <taxon>Rathayibacter</taxon>
    </lineage>
</organism>
<keyword evidence="3 8" id="KW-0812">Transmembrane</keyword>
<dbReference type="RefSeq" id="WP_123447716.1">
    <property type="nucleotide sequence ID" value="NZ_CP028137.1"/>
</dbReference>
<gene>
    <name evidence="10" type="ORF">C1I64_11665</name>
</gene>
<evidence type="ECO:0000256" key="5">
    <source>
        <dbReference type="ARBA" id="ARBA00022989"/>
    </source>
</evidence>
<name>A0A3T0T220_9MICO</name>
<dbReference type="EMBL" id="CP028137">
    <property type="protein sequence ID" value="AZZ52633.1"/>
    <property type="molecule type" value="Genomic_DNA"/>
</dbReference>